<feature type="region of interest" description="Disordered" evidence="1">
    <location>
        <begin position="245"/>
        <end position="288"/>
    </location>
</feature>
<comment type="caution">
    <text evidence="2">The sequence shown here is derived from an EMBL/GenBank/DDBJ whole genome shotgun (WGS) entry which is preliminary data.</text>
</comment>
<dbReference type="PANTHER" id="PTHR31286">
    <property type="entry name" value="GLYCINE-RICH CELL WALL STRUCTURAL PROTEIN 1.8-LIKE"/>
    <property type="match status" value="1"/>
</dbReference>
<evidence type="ECO:0000313" key="3">
    <source>
        <dbReference type="Proteomes" id="UP001157418"/>
    </source>
</evidence>
<dbReference type="EMBL" id="CAKMRJ010005745">
    <property type="protein sequence ID" value="CAH1451248.1"/>
    <property type="molecule type" value="Genomic_DNA"/>
</dbReference>
<name>A0AAU9PMR2_9ASTR</name>
<dbReference type="AlphaFoldDB" id="A0AAU9PMR2"/>
<evidence type="ECO:0008006" key="4">
    <source>
        <dbReference type="Google" id="ProtNLM"/>
    </source>
</evidence>
<dbReference type="InterPro" id="IPR040256">
    <property type="entry name" value="At4g02000-like"/>
</dbReference>
<keyword evidence="3" id="KW-1185">Reference proteome</keyword>
<protein>
    <recommendedName>
        <fullName evidence="4">DUF4283 domain-containing protein</fullName>
    </recommendedName>
</protein>
<reference evidence="2 3" key="1">
    <citation type="submission" date="2022-01" db="EMBL/GenBank/DDBJ databases">
        <authorList>
            <person name="Xiong W."/>
            <person name="Schranz E."/>
        </authorList>
    </citation>
    <scope>NUCLEOTIDE SEQUENCE [LARGE SCALE GENOMIC DNA]</scope>
</reference>
<organism evidence="2 3">
    <name type="scientific">Lactuca virosa</name>
    <dbReference type="NCBI Taxonomy" id="75947"/>
    <lineage>
        <taxon>Eukaryota</taxon>
        <taxon>Viridiplantae</taxon>
        <taxon>Streptophyta</taxon>
        <taxon>Embryophyta</taxon>
        <taxon>Tracheophyta</taxon>
        <taxon>Spermatophyta</taxon>
        <taxon>Magnoliopsida</taxon>
        <taxon>eudicotyledons</taxon>
        <taxon>Gunneridae</taxon>
        <taxon>Pentapetalae</taxon>
        <taxon>asterids</taxon>
        <taxon>campanulids</taxon>
        <taxon>Asterales</taxon>
        <taxon>Asteraceae</taxon>
        <taxon>Cichorioideae</taxon>
        <taxon>Cichorieae</taxon>
        <taxon>Lactucinae</taxon>
        <taxon>Lactuca</taxon>
    </lineage>
</organism>
<gene>
    <name evidence="2" type="ORF">LVIROSA_LOCUS36615</name>
</gene>
<dbReference type="PANTHER" id="PTHR31286:SF180">
    <property type="entry name" value="OS10G0362600 PROTEIN"/>
    <property type="match status" value="1"/>
</dbReference>
<proteinExistence type="predicted"/>
<evidence type="ECO:0000313" key="2">
    <source>
        <dbReference type="EMBL" id="CAH1451248.1"/>
    </source>
</evidence>
<accession>A0AAU9PMR2</accession>
<sequence length="288" mass="32586">MIVTAINEHGGKGVTWTRNQRKFIFQARNRSGYQAGIKCRRPHRRRAINARLVRTQDLWKEHGLCDIFINDDDVFFLKFDIDEGKPSEVYSYTTTMCKRATGRAIYARILIEMSAKDPLAKEIKIKAFTAKGATSTSLRVEYSWIPKICDHCKNFGHDHTTCPSHTTSAPVQKMSTSIPKEVDKEGFQTVKRKSRAIPIPKKKVQVDNRKGKGPTLKISQVFKPIIRDPKKKNISTNMFDPLSHQRVDDSQEDSCIPPVIHSRDTHPTSDVHPSSSHGGCISSPFDQG</sequence>
<dbReference type="Proteomes" id="UP001157418">
    <property type="component" value="Unassembled WGS sequence"/>
</dbReference>
<evidence type="ECO:0000256" key="1">
    <source>
        <dbReference type="SAM" id="MobiDB-lite"/>
    </source>
</evidence>